<evidence type="ECO:0000256" key="1">
    <source>
        <dbReference type="SAM" id="Coils"/>
    </source>
</evidence>
<evidence type="ECO:0000256" key="2">
    <source>
        <dbReference type="SAM" id="MobiDB-lite"/>
    </source>
</evidence>
<feature type="coiled-coil region" evidence="1">
    <location>
        <begin position="55"/>
        <end position="93"/>
    </location>
</feature>
<organism evidence="4 5">
    <name type="scientific">Rhodocytophaga rosea</name>
    <dbReference type="NCBI Taxonomy" id="2704465"/>
    <lineage>
        <taxon>Bacteria</taxon>
        <taxon>Pseudomonadati</taxon>
        <taxon>Bacteroidota</taxon>
        <taxon>Cytophagia</taxon>
        <taxon>Cytophagales</taxon>
        <taxon>Rhodocytophagaceae</taxon>
        <taxon>Rhodocytophaga</taxon>
    </lineage>
</organism>
<dbReference type="EMBL" id="CP048222">
    <property type="protein sequence ID" value="QHT70395.1"/>
    <property type="molecule type" value="Genomic_DNA"/>
</dbReference>
<proteinExistence type="predicted"/>
<evidence type="ECO:0000256" key="3">
    <source>
        <dbReference type="SAM" id="SignalP"/>
    </source>
</evidence>
<evidence type="ECO:0000313" key="4">
    <source>
        <dbReference type="EMBL" id="QHT70395.1"/>
    </source>
</evidence>
<protein>
    <submittedName>
        <fullName evidence="4">DUF4890 domain-containing protein</fullName>
    </submittedName>
</protein>
<name>A0A6C0GQN6_9BACT</name>
<keyword evidence="5" id="KW-1185">Reference proteome</keyword>
<sequence length="132" mass="15470">MKKIMVIIFLMIGSLGISFAQTAQTTPREKKTPEERAQLTTDRMVKGLALNEAQAAKLKEVNLQQAKKMEALKEEHAQERQELRKEATNIHASVEQEYKAILTPEQYQKYQQNREKQVEKRKGKIHERRPRR</sequence>
<dbReference type="Proteomes" id="UP000480178">
    <property type="component" value="Chromosome"/>
</dbReference>
<reference evidence="4 5" key="1">
    <citation type="submission" date="2020-01" db="EMBL/GenBank/DDBJ databases">
        <authorList>
            <person name="Kim M.K."/>
        </authorList>
    </citation>
    <scope>NUCLEOTIDE SEQUENCE [LARGE SCALE GENOMIC DNA]</scope>
    <source>
        <strain evidence="4 5">172606-1</strain>
    </source>
</reference>
<accession>A0A6C0GQN6</accession>
<feature type="region of interest" description="Disordered" evidence="2">
    <location>
        <begin position="105"/>
        <end position="132"/>
    </location>
</feature>
<evidence type="ECO:0000313" key="5">
    <source>
        <dbReference type="Proteomes" id="UP000480178"/>
    </source>
</evidence>
<dbReference type="AlphaFoldDB" id="A0A6C0GQN6"/>
<dbReference type="KEGG" id="rhoz:GXP67_28940"/>
<gene>
    <name evidence="4" type="ORF">GXP67_28940</name>
</gene>
<feature type="compositionally biased region" description="Basic residues" evidence="2">
    <location>
        <begin position="121"/>
        <end position="132"/>
    </location>
</feature>
<keyword evidence="1" id="KW-0175">Coiled coil</keyword>
<feature type="chain" id="PRO_5025499402" evidence="3">
    <location>
        <begin position="21"/>
        <end position="132"/>
    </location>
</feature>
<feature type="signal peptide" evidence="3">
    <location>
        <begin position="1"/>
        <end position="20"/>
    </location>
</feature>
<dbReference type="RefSeq" id="WP_162446374.1">
    <property type="nucleotide sequence ID" value="NZ_CP048222.1"/>
</dbReference>
<keyword evidence="3" id="KW-0732">Signal</keyword>